<keyword evidence="11" id="KW-0464">Manganese</keyword>
<feature type="compositionally biased region" description="Basic and acidic residues" evidence="13">
    <location>
        <begin position="296"/>
        <end position="306"/>
    </location>
</feature>
<feature type="region of interest" description="Disordered" evidence="13">
    <location>
        <begin position="265"/>
        <end position="365"/>
    </location>
</feature>
<sequence length="612" mass="68064">MTANTFKANGVRVAVEGCGHGTLNAIYDAVGKACKDRGWNDVDILIIGGDFQAVRNAADLTIMSCPVKYRHLGDFKDYYSGKRKAPYLTIFVGGNHEASSHLWELYYGGWVAPNIYYMGAANVLRFGPLRIAGMSGIWKGFDYNRPHLERLPFNKDDVKSFYHVREVDVRKLLLMRTQVDVGISHDWPRHIEKHGDSAELFRKKPFFKQDSEKGQLGSVAAEYVMDRLRPPYWFSAHLHTKFAAIKKYQDSPSTAALALLETAESQDGLEKGANPDEIDLDMDDEDQEGTAAAEPTSRKTEEKEDTTAELQDDLEEQGEKAEEKEEAIAESRLGDLQGTNGANGATIENDANDTNDTNDTNQVPDDLRAQLPASFAPPQQHDHARKQTPGQPVPPGITNKQVRFLSLDKCLRGRQFLQTCLIKPFQSSSSPQTRRDKASRRYSLHYDPEWLAITRVFHDTLSFGDRSAQISPDLGEEHYAPLIDAERAWVDENIVAKRKLTIPENFEITAPPYVPGTPEIVQQQPDEYTNPQTAAFCELLGLKNLWDSTAEERLERKTQGPAPTRFQSSGGRGDEDEGVQESGQLGGRGGGWGGGRGGRGRGRGRGGGRGRR</sequence>
<feature type="compositionally biased region" description="Acidic residues" evidence="13">
    <location>
        <begin position="276"/>
        <end position="288"/>
    </location>
</feature>
<comment type="cofactor">
    <cofactor evidence="3">
        <name>Fe(2+)</name>
        <dbReference type="ChEBI" id="CHEBI:29033"/>
    </cofactor>
</comment>
<dbReference type="GO" id="GO:0046872">
    <property type="term" value="F:metal ion binding"/>
    <property type="evidence" value="ECO:0007669"/>
    <property type="project" value="UniProtKB-KW"/>
</dbReference>
<dbReference type="OrthoDB" id="407609at2759"/>
<dbReference type="PANTHER" id="PTHR12849">
    <property type="entry name" value="RNA LARIAT DEBRANCHING ENZYME"/>
    <property type="match status" value="1"/>
</dbReference>
<feature type="compositionally biased region" description="Gly residues" evidence="13">
    <location>
        <begin position="584"/>
        <end position="597"/>
    </location>
</feature>
<evidence type="ECO:0000256" key="12">
    <source>
        <dbReference type="ARBA" id="ARBA00023242"/>
    </source>
</evidence>
<dbReference type="GO" id="GO:0008419">
    <property type="term" value="F:RNA lariat debranching enzyme activity"/>
    <property type="evidence" value="ECO:0007669"/>
    <property type="project" value="TreeGrafter"/>
</dbReference>
<dbReference type="GO" id="GO:0000398">
    <property type="term" value="P:mRNA splicing, via spliceosome"/>
    <property type="evidence" value="ECO:0007669"/>
    <property type="project" value="TreeGrafter"/>
</dbReference>
<keyword evidence="10" id="KW-0408">Iron</keyword>
<comment type="cofactor">
    <cofactor evidence="2">
        <name>Zn(2+)</name>
        <dbReference type="ChEBI" id="CHEBI:29105"/>
    </cofactor>
</comment>
<evidence type="ECO:0000259" key="14">
    <source>
        <dbReference type="SMART" id="SM01124"/>
    </source>
</evidence>
<comment type="cofactor">
    <cofactor evidence="1">
        <name>Mn(2+)</name>
        <dbReference type="ChEBI" id="CHEBI:29035"/>
    </cofactor>
</comment>
<keyword evidence="12" id="KW-0539">Nucleus</keyword>
<evidence type="ECO:0000256" key="4">
    <source>
        <dbReference type="ARBA" id="ARBA00004123"/>
    </source>
</evidence>
<accession>A0A9P7MKN8</accession>
<evidence type="ECO:0000313" key="16">
    <source>
        <dbReference type="Proteomes" id="UP000706124"/>
    </source>
</evidence>
<keyword evidence="7" id="KW-0479">Metal-binding</keyword>
<dbReference type="InterPro" id="IPR007708">
    <property type="entry name" value="DBR1_C"/>
</dbReference>
<comment type="caution">
    <text evidence="15">The sequence shown here is derived from an EMBL/GenBank/DDBJ whole genome shotgun (WGS) entry which is preliminary data.</text>
</comment>
<evidence type="ECO:0000256" key="8">
    <source>
        <dbReference type="ARBA" id="ARBA00022801"/>
    </source>
</evidence>
<dbReference type="Pfam" id="PF05011">
    <property type="entry name" value="DBR1"/>
    <property type="match status" value="1"/>
</dbReference>
<dbReference type="GO" id="GO:0005634">
    <property type="term" value="C:nucleus"/>
    <property type="evidence" value="ECO:0007669"/>
    <property type="project" value="UniProtKB-SubCell"/>
</dbReference>
<evidence type="ECO:0000256" key="2">
    <source>
        <dbReference type="ARBA" id="ARBA00001947"/>
    </source>
</evidence>
<dbReference type="InterPro" id="IPR029052">
    <property type="entry name" value="Metallo-depent_PP-like"/>
</dbReference>
<feature type="region of interest" description="Disordered" evidence="13">
    <location>
        <begin position="552"/>
        <end position="612"/>
    </location>
</feature>
<evidence type="ECO:0000256" key="3">
    <source>
        <dbReference type="ARBA" id="ARBA00001954"/>
    </source>
</evidence>
<comment type="similarity">
    <text evidence="5">Belongs to the lariat debranching enzyme family.</text>
</comment>
<reference evidence="15 16" key="1">
    <citation type="journal article" date="2020" name="bioRxiv">
        <title>Whole genome comparisons of ergot fungi reveals the divergence and evolution of species within the genus Claviceps are the result of varying mechanisms driving genome evolution and host range expansion.</title>
        <authorList>
            <person name="Wyka S.A."/>
            <person name="Mondo S.J."/>
            <person name="Liu M."/>
            <person name="Dettman J."/>
            <person name="Nalam V."/>
            <person name="Broders K.D."/>
        </authorList>
    </citation>
    <scope>NUCLEOTIDE SEQUENCE [LARGE SCALE GENOMIC DNA]</scope>
    <source>
        <strain evidence="15 16">CCC 1485</strain>
    </source>
</reference>
<feature type="domain" description="Lariat debranching enzyme C-terminal" evidence="14">
    <location>
        <begin position="393"/>
        <end position="546"/>
    </location>
</feature>
<keyword evidence="9" id="KW-0862">Zinc</keyword>
<evidence type="ECO:0000256" key="1">
    <source>
        <dbReference type="ARBA" id="ARBA00001936"/>
    </source>
</evidence>
<feature type="compositionally biased region" description="Basic and acidic residues" evidence="13">
    <location>
        <begin position="317"/>
        <end position="333"/>
    </location>
</feature>
<dbReference type="InterPro" id="IPR041816">
    <property type="entry name" value="Dbr1_N"/>
</dbReference>
<evidence type="ECO:0000256" key="5">
    <source>
        <dbReference type="ARBA" id="ARBA00006045"/>
    </source>
</evidence>
<evidence type="ECO:0000256" key="11">
    <source>
        <dbReference type="ARBA" id="ARBA00023211"/>
    </source>
</evidence>
<dbReference type="Pfam" id="PF00149">
    <property type="entry name" value="Metallophos"/>
    <property type="match status" value="1"/>
</dbReference>
<proteinExistence type="inferred from homology"/>
<keyword evidence="8" id="KW-0378">Hydrolase</keyword>
<dbReference type="InterPro" id="IPR004843">
    <property type="entry name" value="Calcineurin-like_PHP"/>
</dbReference>
<dbReference type="PANTHER" id="PTHR12849:SF0">
    <property type="entry name" value="LARIAT DEBRANCHING ENZYME"/>
    <property type="match status" value="1"/>
</dbReference>
<protein>
    <recommendedName>
        <fullName evidence="14">Lariat debranching enzyme C-terminal domain-containing protein</fullName>
    </recommendedName>
</protein>
<evidence type="ECO:0000256" key="9">
    <source>
        <dbReference type="ARBA" id="ARBA00022833"/>
    </source>
</evidence>
<name>A0A9P7MKN8_9HYPO</name>
<evidence type="ECO:0000313" key="15">
    <source>
        <dbReference type="EMBL" id="KAG5949414.1"/>
    </source>
</evidence>
<organism evidence="15 16">
    <name type="scientific">Claviceps pazoutovae</name>
    <dbReference type="NCBI Taxonomy" id="1649127"/>
    <lineage>
        <taxon>Eukaryota</taxon>
        <taxon>Fungi</taxon>
        <taxon>Dikarya</taxon>
        <taxon>Ascomycota</taxon>
        <taxon>Pezizomycotina</taxon>
        <taxon>Sordariomycetes</taxon>
        <taxon>Hypocreomycetidae</taxon>
        <taxon>Hypocreales</taxon>
        <taxon>Clavicipitaceae</taxon>
        <taxon>Claviceps</taxon>
    </lineage>
</organism>
<keyword evidence="6" id="KW-0507">mRNA processing</keyword>
<gene>
    <name evidence="15" type="ORF">E4U60_005605</name>
</gene>
<dbReference type="AlphaFoldDB" id="A0A9P7MKN8"/>
<feature type="compositionally biased region" description="Basic residues" evidence="13">
    <location>
        <begin position="598"/>
        <end position="612"/>
    </location>
</feature>
<feature type="region of interest" description="Disordered" evidence="13">
    <location>
        <begin position="377"/>
        <end position="398"/>
    </location>
</feature>
<dbReference type="CDD" id="cd00844">
    <property type="entry name" value="MPP_Dbr1_N"/>
    <property type="match status" value="1"/>
</dbReference>
<comment type="subcellular location">
    <subcellularLocation>
        <location evidence="4">Nucleus</location>
    </subcellularLocation>
</comment>
<evidence type="ECO:0000256" key="7">
    <source>
        <dbReference type="ARBA" id="ARBA00022723"/>
    </source>
</evidence>
<dbReference type="EMBL" id="SRPO01000005">
    <property type="protein sequence ID" value="KAG5949414.1"/>
    <property type="molecule type" value="Genomic_DNA"/>
</dbReference>
<dbReference type="SUPFAM" id="SSF56300">
    <property type="entry name" value="Metallo-dependent phosphatases"/>
    <property type="match status" value="1"/>
</dbReference>
<keyword evidence="16" id="KW-1185">Reference proteome</keyword>
<dbReference type="Proteomes" id="UP000706124">
    <property type="component" value="Unassembled WGS sequence"/>
</dbReference>
<evidence type="ECO:0000256" key="13">
    <source>
        <dbReference type="SAM" id="MobiDB-lite"/>
    </source>
</evidence>
<evidence type="ECO:0000256" key="10">
    <source>
        <dbReference type="ARBA" id="ARBA00023004"/>
    </source>
</evidence>
<evidence type="ECO:0000256" key="6">
    <source>
        <dbReference type="ARBA" id="ARBA00022664"/>
    </source>
</evidence>
<feature type="compositionally biased region" description="Low complexity" evidence="13">
    <location>
        <begin position="352"/>
        <end position="361"/>
    </location>
</feature>
<dbReference type="SMART" id="SM01124">
    <property type="entry name" value="DBR1"/>
    <property type="match status" value="1"/>
</dbReference>